<reference evidence="3 4" key="1">
    <citation type="submission" date="2018-03" db="EMBL/GenBank/DDBJ databases">
        <title>Finding Nemo's genes: A chromosome-scale reference assembly of the genome of the orange clownfish Amphiprion percula.</title>
        <authorList>
            <person name="Lehmann R."/>
        </authorList>
    </citation>
    <scope>NUCLEOTIDE SEQUENCE</scope>
</reference>
<protein>
    <recommendedName>
        <fullName evidence="2">Myb/SANT-like DNA-binding domain-containing protein</fullName>
    </recommendedName>
</protein>
<feature type="domain" description="Myb/SANT-like DNA-binding" evidence="2">
    <location>
        <begin position="69"/>
        <end position="113"/>
    </location>
</feature>
<proteinExistence type="predicted"/>
<evidence type="ECO:0000313" key="4">
    <source>
        <dbReference type="Proteomes" id="UP000265080"/>
    </source>
</evidence>
<evidence type="ECO:0000313" key="3">
    <source>
        <dbReference type="Ensembl" id="ENSAPEP00000001973.1"/>
    </source>
</evidence>
<accession>A0A3P8RN94</accession>
<dbReference type="Ensembl" id="ENSAPET00000002019.1">
    <property type="protein sequence ID" value="ENSAPEP00000001973.1"/>
    <property type="gene ID" value="ENSAPEG00000001457.1"/>
</dbReference>
<evidence type="ECO:0000259" key="2">
    <source>
        <dbReference type="Pfam" id="PF13837"/>
    </source>
</evidence>
<keyword evidence="4" id="KW-1185">Reference proteome</keyword>
<reference evidence="3" key="3">
    <citation type="submission" date="2025-09" db="UniProtKB">
        <authorList>
            <consortium name="Ensembl"/>
        </authorList>
    </citation>
    <scope>IDENTIFICATION</scope>
</reference>
<dbReference type="Pfam" id="PF13837">
    <property type="entry name" value="Myb_DNA-bind_4"/>
    <property type="match status" value="1"/>
</dbReference>
<dbReference type="AlphaFoldDB" id="A0A3P8RN94"/>
<evidence type="ECO:0000256" key="1">
    <source>
        <dbReference type="SAM" id="MobiDB-lite"/>
    </source>
</evidence>
<feature type="compositionally biased region" description="Low complexity" evidence="1">
    <location>
        <begin position="1"/>
        <end position="26"/>
    </location>
</feature>
<dbReference type="InterPro" id="IPR044822">
    <property type="entry name" value="Myb_DNA-bind_4"/>
</dbReference>
<reference evidence="3" key="2">
    <citation type="submission" date="2025-08" db="UniProtKB">
        <authorList>
            <consortium name="Ensembl"/>
        </authorList>
    </citation>
    <scope>IDENTIFICATION</scope>
</reference>
<organism evidence="3 4">
    <name type="scientific">Amphiprion percula</name>
    <name type="common">Orange clownfish</name>
    <name type="synonym">Lutjanus percula</name>
    <dbReference type="NCBI Taxonomy" id="161767"/>
    <lineage>
        <taxon>Eukaryota</taxon>
        <taxon>Metazoa</taxon>
        <taxon>Chordata</taxon>
        <taxon>Craniata</taxon>
        <taxon>Vertebrata</taxon>
        <taxon>Euteleostomi</taxon>
        <taxon>Actinopterygii</taxon>
        <taxon>Neopterygii</taxon>
        <taxon>Teleostei</taxon>
        <taxon>Neoteleostei</taxon>
        <taxon>Acanthomorphata</taxon>
        <taxon>Ovalentaria</taxon>
        <taxon>Pomacentridae</taxon>
        <taxon>Amphiprion</taxon>
    </lineage>
</organism>
<dbReference type="Proteomes" id="UP000265080">
    <property type="component" value="Chromosome 4"/>
</dbReference>
<dbReference type="GeneTree" id="ENSGT00940000168331"/>
<feature type="region of interest" description="Disordered" evidence="1">
    <location>
        <begin position="1"/>
        <end position="27"/>
    </location>
</feature>
<name>A0A3P8RN94_AMPPE</name>
<sequence length="153" mass="17870">RIYTPETHTHTQTHTPVHHTTTSQPHRPLKTALSFIQRQRMNTLPPLSGSLNIQTIPYLNTTARHPEQVLRTMKQCREKLKKLKSDYRSMKDHNGRSGSNWRCWKWFSQMDAIYRPASNRRESGLDSITAGLLETMLEDGENLKSFLDHDKLF</sequence>
<dbReference type="STRING" id="161767.ENSAPEP00000001973"/>